<feature type="domain" description="GHMP kinase C-terminal" evidence="11">
    <location>
        <begin position="205"/>
        <end position="262"/>
    </location>
</feature>
<dbReference type="PANTHER" id="PTHR43527">
    <property type="entry name" value="4-DIPHOSPHOCYTIDYL-2-C-METHYL-D-ERYTHRITOL KINASE, CHLOROPLASTIC"/>
    <property type="match status" value="1"/>
</dbReference>
<dbReference type="InterPro" id="IPR020568">
    <property type="entry name" value="Ribosomal_Su5_D2-typ_SF"/>
</dbReference>
<accession>A0A179D546</accession>
<comment type="similarity">
    <text evidence="1 9">Belongs to the GHMP kinase family. IspE subfamily.</text>
</comment>
<dbReference type="InterPro" id="IPR006204">
    <property type="entry name" value="GHMP_kinase_N_dom"/>
</dbReference>
<evidence type="ECO:0000313" key="13">
    <source>
        <dbReference type="Proteomes" id="UP000078390"/>
    </source>
</evidence>
<dbReference type="InterPro" id="IPR036554">
    <property type="entry name" value="GHMP_kinase_C_sf"/>
</dbReference>
<comment type="pathway">
    <text evidence="9">Isoprenoid biosynthesis; isopentenyl diphosphate biosynthesis via DXP pathway; isopentenyl diphosphate from 1-deoxy-D-xylulose 5-phosphate: step 3/6.</text>
</comment>
<comment type="catalytic activity">
    <reaction evidence="9">
        <text>4-CDP-2-C-methyl-D-erythritol + ATP = 4-CDP-2-C-methyl-D-erythritol 2-phosphate + ADP + H(+)</text>
        <dbReference type="Rhea" id="RHEA:18437"/>
        <dbReference type="ChEBI" id="CHEBI:15378"/>
        <dbReference type="ChEBI" id="CHEBI:30616"/>
        <dbReference type="ChEBI" id="CHEBI:57823"/>
        <dbReference type="ChEBI" id="CHEBI:57919"/>
        <dbReference type="ChEBI" id="CHEBI:456216"/>
        <dbReference type="EC" id="2.7.1.148"/>
    </reaction>
</comment>
<dbReference type="InterPro" id="IPR004424">
    <property type="entry name" value="IspE"/>
</dbReference>
<dbReference type="Pfam" id="PF00288">
    <property type="entry name" value="GHMP_kinases_N"/>
    <property type="match status" value="1"/>
</dbReference>
<dbReference type="InterPro" id="IPR013750">
    <property type="entry name" value="GHMP_kinase_C_dom"/>
</dbReference>
<keyword evidence="9" id="KW-0414">Isoprene biosynthesis</keyword>
<dbReference type="EMBL" id="LWLG01000009">
    <property type="protein sequence ID" value="OAQ20582.1"/>
    <property type="molecule type" value="Genomic_DNA"/>
</dbReference>
<dbReference type="Pfam" id="PF08544">
    <property type="entry name" value="GHMP_kinases_C"/>
    <property type="match status" value="1"/>
</dbReference>
<comment type="caution">
    <text evidence="9">Lacks conserved residue(s) required for the propagation of feature annotation.</text>
</comment>
<evidence type="ECO:0000256" key="8">
    <source>
        <dbReference type="ARBA" id="ARBA00032554"/>
    </source>
</evidence>
<keyword evidence="13" id="KW-1185">Reference proteome</keyword>
<dbReference type="HAMAP" id="MF_00061">
    <property type="entry name" value="IspE"/>
    <property type="match status" value="1"/>
</dbReference>
<evidence type="ECO:0000256" key="1">
    <source>
        <dbReference type="ARBA" id="ARBA00009684"/>
    </source>
</evidence>
<evidence type="ECO:0000256" key="7">
    <source>
        <dbReference type="ARBA" id="ARBA00022840"/>
    </source>
</evidence>
<dbReference type="RefSeq" id="WP_068670603.1">
    <property type="nucleotide sequence ID" value="NZ_LWLG01000009.1"/>
</dbReference>
<feature type="domain" description="GHMP kinase N-terminal" evidence="10">
    <location>
        <begin position="61"/>
        <end position="137"/>
    </location>
</feature>
<dbReference type="GO" id="GO:0019288">
    <property type="term" value="P:isopentenyl diphosphate biosynthetic process, methylerythritol 4-phosphate pathway"/>
    <property type="evidence" value="ECO:0007669"/>
    <property type="project" value="UniProtKB-UniRule"/>
</dbReference>
<keyword evidence="7 9" id="KW-0067">ATP-binding</keyword>
<dbReference type="OrthoDB" id="9809438at2"/>
<gene>
    <name evidence="9" type="primary">ispE</name>
    <name evidence="12" type="ORF">TDIS_1351</name>
</gene>
<evidence type="ECO:0000256" key="2">
    <source>
        <dbReference type="ARBA" id="ARBA00012052"/>
    </source>
</evidence>
<keyword evidence="4 9" id="KW-0808">Transferase</keyword>
<evidence type="ECO:0000256" key="9">
    <source>
        <dbReference type="HAMAP-Rule" id="MF_00061"/>
    </source>
</evidence>
<dbReference type="PIRSF" id="PIRSF010376">
    <property type="entry name" value="IspE"/>
    <property type="match status" value="1"/>
</dbReference>
<dbReference type="STRING" id="999894.TDIS_1351"/>
<evidence type="ECO:0000259" key="11">
    <source>
        <dbReference type="Pfam" id="PF08544"/>
    </source>
</evidence>
<dbReference type="SUPFAM" id="SSF55060">
    <property type="entry name" value="GHMP Kinase, C-terminal domain"/>
    <property type="match status" value="1"/>
</dbReference>
<dbReference type="Gene3D" id="3.30.70.890">
    <property type="entry name" value="GHMP kinase, C-terminal domain"/>
    <property type="match status" value="1"/>
</dbReference>
<sequence>MKIEAPAKLNLFLYVLGRRPDGYHDLLTLFQKISLCDEVHLEKATGITLEVSGEAPPGRENLCFRAAEIFLERAAIKGGVFIRLKKRIPAGTGLGGASSDAAAVLKGLSKLYPGHLSEAELFEVGRSLGADVPFFLSSYSTALGEGIGDRLSPWPTLPAWYVVVVPPFRISTAWAYRNLRLTKRETPLINGPENFSWDKSLVNDFKDLVFEKYPELSVVEAALYDAGALKAGLSGSGSALFGVFEEQGLAERAAERLRERFKDYQVLVARNFREGETCLSIT</sequence>
<dbReference type="NCBIfam" id="TIGR00154">
    <property type="entry name" value="ispE"/>
    <property type="match status" value="1"/>
</dbReference>
<feature type="active site" evidence="9">
    <location>
        <position position="8"/>
    </location>
</feature>
<dbReference type="GO" id="GO:0050515">
    <property type="term" value="F:4-(cytidine 5'-diphospho)-2-C-methyl-D-erythritol kinase activity"/>
    <property type="evidence" value="ECO:0007669"/>
    <property type="project" value="UniProtKB-UniRule"/>
</dbReference>
<evidence type="ECO:0000256" key="4">
    <source>
        <dbReference type="ARBA" id="ARBA00022679"/>
    </source>
</evidence>
<dbReference type="GO" id="GO:0016114">
    <property type="term" value="P:terpenoid biosynthetic process"/>
    <property type="evidence" value="ECO:0007669"/>
    <property type="project" value="UniProtKB-UniRule"/>
</dbReference>
<evidence type="ECO:0000256" key="5">
    <source>
        <dbReference type="ARBA" id="ARBA00022741"/>
    </source>
</evidence>
<protein>
    <recommendedName>
        <fullName evidence="3 9">4-diphosphocytidyl-2-C-methyl-D-erythritol kinase</fullName>
        <shortName evidence="9">CMK</shortName>
        <ecNumber evidence="2 9">2.7.1.148</ecNumber>
    </recommendedName>
    <alternativeName>
        <fullName evidence="8 9">4-(cytidine-5'-diphospho)-2-C-methyl-D-erythritol kinase</fullName>
    </alternativeName>
</protein>
<dbReference type="Proteomes" id="UP000078390">
    <property type="component" value="Unassembled WGS sequence"/>
</dbReference>
<dbReference type="GO" id="GO:0005524">
    <property type="term" value="F:ATP binding"/>
    <property type="evidence" value="ECO:0007669"/>
    <property type="project" value="UniProtKB-UniRule"/>
</dbReference>
<comment type="caution">
    <text evidence="12">The sequence shown here is derived from an EMBL/GenBank/DDBJ whole genome shotgun (WGS) entry which is preliminary data.</text>
</comment>
<keyword evidence="5 9" id="KW-0547">Nucleotide-binding</keyword>
<dbReference type="UniPathway" id="UPA00056">
    <property type="reaction ID" value="UER00094"/>
</dbReference>
<feature type="active site" evidence="9">
    <location>
        <position position="131"/>
    </location>
</feature>
<reference evidence="12 13" key="1">
    <citation type="submission" date="2016-04" db="EMBL/GenBank/DDBJ databases">
        <title>Genome analysis of Thermosulfurimonas dismutans, the first thermophilic sulfur-disproportionating bacterium of the phylum Thermodesulfobacteria.</title>
        <authorList>
            <person name="Mardanov A.V."/>
            <person name="Beletsky A.V."/>
            <person name="Kadnikov V.V."/>
            <person name="Slobodkin A.I."/>
            <person name="Ravin N.V."/>
        </authorList>
    </citation>
    <scope>NUCLEOTIDE SEQUENCE [LARGE SCALE GENOMIC DNA]</scope>
    <source>
        <strain evidence="12 13">S95</strain>
    </source>
</reference>
<proteinExistence type="inferred from homology"/>
<dbReference type="EC" id="2.7.1.148" evidence="2 9"/>
<organism evidence="12 13">
    <name type="scientific">Thermosulfurimonas dismutans</name>
    <dbReference type="NCBI Taxonomy" id="999894"/>
    <lineage>
        <taxon>Bacteria</taxon>
        <taxon>Pseudomonadati</taxon>
        <taxon>Thermodesulfobacteriota</taxon>
        <taxon>Thermodesulfobacteria</taxon>
        <taxon>Thermodesulfobacteriales</taxon>
        <taxon>Thermodesulfobacteriaceae</taxon>
        <taxon>Thermosulfurimonas</taxon>
    </lineage>
</organism>
<dbReference type="PATRIC" id="fig|999894.6.peg.1348"/>
<evidence type="ECO:0000313" key="12">
    <source>
        <dbReference type="EMBL" id="OAQ20582.1"/>
    </source>
</evidence>
<evidence type="ECO:0000259" key="10">
    <source>
        <dbReference type="Pfam" id="PF00288"/>
    </source>
</evidence>
<evidence type="ECO:0000256" key="6">
    <source>
        <dbReference type="ARBA" id="ARBA00022777"/>
    </source>
</evidence>
<dbReference type="Gene3D" id="3.30.230.10">
    <property type="match status" value="1"/>
</dbReference>
<dbReference type="InterPro" id="IPR014721">
    <property type="entry name" value="Ribsml_uS5_D2-typ_fold_subgr"/>
</dbReference>
<dbReference type="SUPFAM" id="SSF54211">
    <property type="entry name" value="Ribosomal protein S5 domain 2-like"/>
    <property type="match status" value="1"/>
</dbReference>
<comment type="function">
    <text evidence="9">Catalyzes the phosphorylation of the position 2 hydroxy group of 4-diphosphocytidyl-2C-methyl-D-erythritol.</text>
</comment>
<keyword evidence="6 9" id="KW-0418">Kinase</keyword>
<evidence type="ECO:0000256" key="3">
    <source>
        <dbReference type="ARBA" id="ARBA00017473"/>
    </source>
</evidence>
<name>A0A179D546_9BACT</name>
<dbReference type="AlphaFoldDB" id="A0A179D546"/>
<dbReference type="PANTHER" id="PTHR43527:SF2">
    <property type="entry name" value="4-DIPHOSPHOCYTIDYL-2-C-METHYL-D-ERYTHRITOL KINASE, CHLOROPLASTIC"/>
    <property type="match status" value="1"/>
</dbReference>